<reference evidence="2" key="1">
    <citation type="journal article" date="2019" name="Sci. Rep.">
        <title>Draft genome of Tanacetum cinerariifolium, the natural source of mosquito coil.</title>
        <authorList>
            <person name="Yamashiro T."/>
            <person name="Shiraishi A."/>
            <person name="Satake H."/>
            <person name="Nakayama K."/>
        </authorList>
    </citation>
    <scope>NUCLEOTIDE SEQUENCE</scope>
</reference>
<feature type="compositionally biased region" description="Low complexity" evidence="1">
    <location>
        <begin position="62"/>
        <end position="73"/>
    </location>
</feature>
<name>A0A6L2KSM3_TANCI</name>
<proteinExistence type="predicted"/>
<feature type="compositionally biased region" description="Basic and acidic residues" evidence="1">
    <location>
        <begin position="75"/>
        <end position="87"/>
    </location>
</feature>
<dbReference type="EMBL" id="BKCJ010003036">
    <property type="protein sequence ID" value="GEU52571.1"/>
    <property type="molecule type" value="Genomic_DNA"/>
</dbReference>
<feature type="region of interest" description="Disordered" evidence="1">
    <location>
        <begin position="151"/>
        <end position="170"/>
    </location>
</feature>
<dbReference type="AlphaFoldDB" id="A0A6L2KSM3"/>
<comment type="caution">
    <text evidence="2">The sequence shown here is derived from an EMBL/GenBank/DDBJ whole genome shotgun (WGS) entry which is preliminary data.</text>
</comment>
<organism evidence="2">
    <name type="scientific">Tanacetum cinerariifolium</name>
    <name type="common">Dalmatian daisy</name>
    <name type="synonym">Chrysanthemum cinerariifolium</name>
    <dbReference type="NCBI Taxonomy" id="118510"/>
    <lineage>
        <taxon>Eukaryota</taxon>
        <taxon>Viridiplantae</taxon>
        <taxon>Streptophyta</taxon>
        <taxon>Embryophyta</taxon>
        <taxon>Tracheophyta</taxon>
        <taxon>Spermatophyta</taxon>
        <taxon>Magnoliopsida</taxon>
        <taxon>eudicotyledons</taxon>
        <taxon>Gunneridae</taxon>
        <taxon>Pentapetalae</taxon>
        <taxon>asterids</taxon>
        <taxon>campanulids</taxon>
        <taxon>Asterales</taxon>
        <taxon>Asteraceae</taxon>
        <taxon>Asteroideae</taxon>
        <taxon>Anthemideae</taxon>
        <taxon>Anthemidinae</taxon>
        <taxon>Tanacetum</taxon>
    </lineage>
</organism>
<evidence type="ECO:0000256" key="1">
    <source>
        <dbReference type="SAM" id="MobiDB-lite"/>
    </source>
</evidence>
<feature type="region of interest" description="Disordered" evidence="1">
    <location>
        <begin position="57"/>
        <end position="110"/>
    </location>
</feature>
<gene>
    <name evidence="2" type="ORF">Tci_024549</name>
</gene>
<feature type="region of interest" description="Disordered" evidence="1">
    <location>
        <begin position="119"/>
        <end position="138"/>
    </location>
</feature>
<sequence length="282" mass="30710">MQSRESKVVSSKALDASLVVIECSGTRSGEHITSSSSGTYITHVVDADIRLVNDQVPSVEVDSNTTPDSTNTSHRGGEIDQDAKQDQVKSPLLKAENSQEESYGSNDMAHNHYLEEARKKTQERNMNSKPSVIPSIRLQNTANGRKLFDSCKSKVDSEPPNGSNDDITNPYECDQTLNVSADPVAVAASIAVDPASSPSSTTIDEGQTLPVSKLGCVLCHDAVAFCLRRLPAFCLKVTAFYFKTKLRFASRPSTFCSRTHCDLSQEGCVLSPRQLRFDLTAF</sequence>
<evidence type="ECO:0000313" key="2">
    <source>
        <dbReference type="EMBL" id="GEU52571.1"/>
    </source>
</evidence>
<protein>
    <submittedName>
        <fullName evidence="2">Uncharacterized protein</fullName>
    </submittedName>
</protein>
<accession>A0A6L2KSM3</accession>